<dbReference type="AlphaFoldDB" id="A0A037ZHC9"/>
<comment type="similarity">
    <text evidence="2">Belongs to the COQ9 family.</text>
</comment>
<evidence type="ECO:0000259" key="7">
    <source>
        <dbReference type="Pfam" id="PF08511"/>
    </source>
</evidence>
<accession>A0A037ZHC9</accession>
<evidence type="ECO:0000313" key="8">
    <source>
        <dbReference type="EMBL" id="KAJ54917.1"/>
    </source>
</evidence>
<dbReference type="Gene3D" id="1.10.357.10">
    <property type="entry name" value="Tetracycline Repressor, domain 2"/>
    <property type="match status" value="1"/>
</dbReference>
<evidence type="ECO:0000256" key="1">
    <source>
        <dbReference type="ARBA" id="ARBA00004749"/>
    </source>
</evidence>
<protein>
    <submittedName>
        <fullName evidence="8">COQ9 family ubiquinone biosynthesis protein</fullName>
    </submittedName>
</protein>
<keyword evidence="8" id="KW-0830">Ubiquinone</keyword>
<dbReference type="STRING" id="1454373.ACMU_14235"/>
<keyword evidence="4" id="KW-0809">Transit peptide</keyword>
<keyword evidence="5" id="KW-0446">Lipid-binding</keyword>
<proteinExistence type="inferred from homology"/>
<evidence type="ECO:0000256" key="3">
    <source>
        <dbReference type="ARBA" id="ARBA00022688"/>
    </source>
</evidence>
<name>A0A037ZHC9_9RHOB</name>
<dbReference type="InterPro" id="IPR012762">
    <property type="entry name" value="Ubiq_biosynth_COQ9"/>
</dbReference>
<comment type="function">
    <text evidence="6">Membrane-associated protein that warps the membrane surface to access and bind aromatic isoprenes with high specificity, including ubiquinone (CoQ) isoprene intermediates and presents them directly to COQ7, therefore facilitating the COQ7-mediated hydroxylase step. Participates in the biosynthesis of coenzyme Q, also named ubiquinone, an essential lipid-soluble electron transporter for aerobic cellular respiration.</text>
</comment>
<reference evidence="8 9" key="1">
    <citation type="submission" date="2014-03" db="EMBL/GenBank/DDBJ databases">
        <title>Draft Genome Sequence of Actibacterium mucosum KCTC 23349, a Marine Alphaproteobacterium with Complex Ionic Requirements Isolated from Mediterranean Seawater at Malvarrosa Beach, Valencia, Spain.</title>
        <authorList>
            <person name="Arahal D.R."/>
            <person name="Shao Z."/>
            <person name="Lai Q."/>
            <person name="Pujalte M.J."/>
        </authorList>
    </citation>
    <scope>NUCLEOTIDE SEQUENCE [LARGE SCALE GENOMIC DNA]</scope>
    <source>
        <strain evidence="8 9">KCTC 23349</strain>
    </source>
</reference>
<dbReference type="Pfam" id="PF08511">
    <property type="entry name" value="COQ9"/>
    <property type="match status" value="1"/>
</dbReference>
<evidence type="ECO:0000256" key="6">
    <source>
        <dbReference type="ARBA" id="ARBA00058104"/>
    </source>
</evidence>
<feature type="domain" description="COQ9 C-terminal" evidence="7">
    <location>
        <begin position="124"/>
        <end position="191"/>
    </location>
</feature>
<evidence type="ECO:0000313" key="9">
    <source>
        <dbReference type="Proteomes" id="UP000026249"/>
    </source>
</evidence>
<dbReference type="NCBIfam" id="TIGR02396">
    <property type="entry name" value="diverge_rpsU"/>
    <property type="match status" value="1"/>
</dbReference>
<dbReference type="PANTHER" id="PTHR21427:SF19">
    <property type="entry name" value="UBIQUINONE BIOSYNTHESIS PROTEIN COQ9, MITOCHONDRIAL"/>
    <property type="match status" value="1"/>
</dbReference>
<dbReference type="PANTHER" id="PTHR21427">
    <property type="entry name" value="UBIQUINONE BIOSYNTHESIS PROTEIN COQ9, MITOCHONDRIAL"/>
    <property type="match status" value="1"/>
</dbReference>
<keyword evidence="3" id="KW-0831">Ubiquinone biosynthesis</keyword>
<dbReference type="Proteomes" id="UP000026249">
    <property type="component" value="Unassembled WGS sequence"/>
</dbReference>
<dbReference type="RefSeq" id="WP_035260024.1">
    <property type="nucleotide sequence ID" value="NZ_JFKE01000005.1"/>
</dbReference>
<dbReference type="GO" id="GO:0006744">
    <property type="term" value="P:ubiquinone biosynthetic process"/>
    <property type="evidence" value="ECO:0007669"/>
    <property type="project" value="UniProtKB-KW"/>
</dbReference>
<comment type="caution">
    <text evidence="8">The sequence shown here is derived from an EMBL/GenBank/DDBJ whole genome shotgun (WGS) entry which is preliminary data.</text>
</comment>
<evidence type="ECO:0000256" key="5">
    <source>
        <dbReference type="ARBA" id="ARBA00023121"/>
    </source>
</evidence>
<evidence type="ECO:0000256" key="2">
    <source>
        <dbReference type="ARBA" id="ARBA00010766"/>
    </source>
</evidence>
<evidence type="ECO:0000256" key="4">
    <source>
        <dbReference type="ARBA" id="ARBA00022946"/>
    </source>
</evidence>
<dbReference type="GO" id="GO:0008289">
    <property type="term" value="F:lipid binding"/>
    <property type="evidence" value="ECO:0007669"/>
    <property type="project" value="UniProtKB-KW"/>
</dbReference>
<dbReference type="EMBL" id="JFKE01000005">
    <property type="protein sequence ID" value="KAJ54917.1"/>
    <property type="molecule type" value="Genomic_DNA"/>
</dbReference>
<dbReference type="InterPro" id="IPR013718">
    <property type="entry name" value="COQ9_C"/>
</dbReference>
<gene>
    <name evidence="8" type="ORF">ACMU_14235</name>
</gene>
<keyword evidence="9" id="KW-1185">Reference proteome</keyword>
<sequence length="230" mass="24919">MIRSPFVTETQPLESQLLDAALAHVAFDGWSSATLAAAAAETGIEPALARALFPRGGVDLALAYHARGDDAMLAELAAADLSEIRFRDRIAFAVRARLEAIDDKEAVRRATTLFALPQNAAAGTGAIWQTAGKIWTALGDTDTDFNWYSKRATLSGVFSATVLFWLGDDSDGHTATWDFLDRRIDDVMQFEKAKAQIRGNKALAPLLAGPMAILSRIRAPQSRDHMPGHK</sequence>
<comment type="pathway">
    <text evidence="1">Cofactor biosynthesis; ubiquinone biosynthesis.</text>
</comment>
<organism evidence="8 9">
    <name type="scientific">Actibacterium mucosum KCTC 23349</name>
    <dbReference type="NCBI Taxonomy" id="1454373"/>
    <lineage>
        <taxon>Bacteria</taxon>
        <taxon>Pseudomonadati</taxon>
        <taxon>Pseudomonadota</taxon>
        <taxon>Alphaproteobacteria</taxon>
        <taxon>Rhodobacterales</taxon>
        <taxon>Roseobacteraceae</taxon>
        <taxon>Actibacterium</taxon>
    </lineage>
</organism>
<dbReference type="OrthoDB" id="7201143at2"/>